<dbReference type="InterPro" id="IPR007173">
    <property type="entry name" value="ALO_C"/>
</dbReference>
<organism evidence="12 13">
    <name type="scientific">Arxiozyma heterogenica</name>
    <dbReference type="NCBI Taxonomy" id="278026"/>
    <lineage>
        <taxon>Eukaryota</taxon>
        <taxon>Fungi</taxon>
        <taxon>Dikarya</taxon>
        <taxon>Ascomycota</taxon>
        <taxon>Saccharomycotina</taxon>
        <taxon>Saccharomycetes</taxon>
        <taxon>Saccharomycetales</taxon>
        <taxon>Saccharomycetaceae</taxon>
        <taxon>Arxiozyma</taxon>
    </lineage>
</organism>
<accession>A0AAN8A9S5</accession>
<evidence type="ECO:0000256" key="6">
    <source>
        <dbReference type="ARBA" id="ARBA00022630"/>
    </source>
</evidence>
<dbReference type="InterPro" id="IPR010031">
    <property type="entry name" value="FAD_lactone_oxidase-like"/>
</dbReference>
<evidence type="ECO:0000256" key="2">
    <source>
        <dbReference type="ARBA" id="ARBA00005083"/>
    </source>
</evidence>
<keyword evidence="13" id="KW-1185">Reference proteome</keyword>
<evidence type="ECO:0000256" key="1">
    <source>
        <dbReference type="ARBA" id="ARBA00001974"/>
    </source>
</evidence>
<dbReference type="GO" id="GO:0031966">
    <property type="term" value="C:mitochondrial membrane"/>
    <property type="evidence" value="ECO:0007669"/>
    <property type="project" value="UniProtKB-SubCell"/>
</dbReference>
<comment type="similarity">
    <text evidence="3 10">Belongs to the oxygen-dependent FAD-linked oxidoreductase family.</text>
</comment>
<keyword evidence="7 10" id="KW-0274">FAD</keyword>
<evidence type="ECO:0000313" key="12">
    <source>
        <dbReference type="EMBL" id="KAK5781905.1"/>
    </source>
</evidence>
<dbReference type="Gene3D" id="3.30.465.10">
    <property type="match status" value="1"/>
</dbReference>
<evidence type="ECO:0000313" key="13">
    <source>
        <dbReference type="Proteomes" id="UP001306508"/>
    </source>
</evidence>
<evidence type="ECO:0000256" key="5">
    <source>
        <dbReference type="ARBA" id="ARBA00016426"/>
    </source>
</evidence>
<dbReference type="Proteomes" id="UP001306508">
    <property type="component" value="Unassembled WGS sequence"/>
</dbReference>
<evidence type="ECO:0000256" key="3">
    <source>
        <dbReference type="ARBA" id="ARBA00005466"/>
    </source>
</evidence>
<dbReference type="PROSITE" id="PS51387">
    <property type="entry name" value="FAD_PCMH"/>
    <property type="match status" value="1"/>
</dbReference>
<feature type="domain" description="FAD-binding PCMH-type" evidence="11">
    <location>
        <begin position="23"/>
        <end position="196"/>
    </location>
</feature>
<dbReference type="Gene3D" id="3.30.70.2520">
    <property type="match status" value="1"/>
</dbReference>
<keyword evidence="8 10" id="KW-0560">Oxidoreductase</keyword>
<comment type="pathway">
    <text evidence="2 10">Cofactor biosynthesis; D-erythroascorbate biosynthesis; dehydro-D-arabinono-1,4-lactone from D-arabinose: step 2/2.</text>
</comment>
<dbReference type="Pfam" id="PF04030">
    <property type="entry name" value="ALO"/>
    <property type="match status" value="1"/>
</dbReference>
<comment type="subcellular location">
    <subcellularLocation>
        <location evidence="10">Mitochondrion membrane</location>
    </subcellularLocation>
</comment>
<dbReference type="PIRSF" id="PIRSF000136">
    <property type="entry name" value="LGO_GLO"/>
    <property type="match status" value="1"/>
</dbReference>
<dbReference type="GO" id="GO:0071949">
    <property type="term" value="F:FAD binding"/>
    <property type="evidence" value="ECO:0007669"/>
    <property type="project" value="UniProtKB-UniRule"/>
</dbReference>
<dbReference type="EC" id="1.1.3.37" evidence="4 10"/>
<dbReference type="InterPro" id="IPR036318">
    <property type="entry name" value="FAD-bd_PCMH-like_sf"/>
</dbReference>
<dbReference type="PANTHER" id="PTHR43762:SF1">
    <property type="entry name" value="D-ARABINONO-1,4-LACTONE OXIDASE"/>
    <property type="match status" value="1"/>
</dbReference>
<sequence length="527" mass="60340">MALSNFSLLGNKNYKFRNWAGIYSTNPQLYFEPDTIDQVIEIVKNANEKGQKITIVGAGHTPNNICITRNWMVSLTKLNHVGMLCSNHASYADVTVEAGITSHDLNEYLTKHGYSLQNLPSINTPTMAGMISTGSHGSSAYHGLVSSQIVDITLVNGQGELVFVDSETQPELFRAMLLSLGQIGIIVKMTIRVVPNFNLRVTQEIFEFDKIIDMWDKIWLTTEYIKIWWYPYNRKCIVWKGERTNDSVPKDSSNNLKEKQFLSNKFNRFLYQFLLWCSTQICGRLTPFVEKWIFNRQYRNVIEPAVITSLDGFTLDCLYSQFVDEWGCPLVNGPEVLRKLENIVDEGAKTNKFYIHCPVEIRCSNTTVPPDLSVNDSEKNYLLKGAIYGNNLHPLLDNTNNLGQYVAIDQVTNDQLTLFINATMYRPFGFNSKTYDWFTQFEQVMIEADGKPHWAKNFIGATELITDPSASKTVKYKDYQCRGLGKFIKEKFQDNLIEFQRIKSIQDPNGIFETNKDWLLRNGIAVE</sequence>
<keyword evidence="10" id="KW-0496">Mitochondrion</keyword>
<dbReference type="AlphaFoldDB" id="A0AAN8A9S5"/>
<keyword evidence="6 10" id="KW-0285">Flavoprotein</keyword>
<dbReference type="SUPFAM" id="SSF56176">
    <property type="entry name" value="FAD-binding/transporter-associated domain-like"/>
    <property type="match status" value="1"/>
</dbReference>
<dbReference type="InterPro" id="IPR016169">
    <property type="entry name" value="FAD-bd_PCMH_sub2"/>
</dbReference>
<dbReference type="InterPro" id="IPR016166">
    <property type="entry name" value="FAD-bd_PCMH"/>
</dbReference>
<dbReference type="Gene3D" id="3.30.43.10">
    <property type="entry name" value="Uridine Diphospho-n-acetylenolpyruvylglucosamine Reductase, domain 2"/>
    <property type="match status" value="1"/>
</dbReference>
<proteinExistence type="inferred from homology"/>
<dbReference type="GO" id="GO:0003885">
    <property type="term" value="F:D-arabinono-1,4-lactone oxidase activity"/>
    <property type="evidence" value="ECO:0007669"/>
    <property type="project" value="UniProtKB-UniRule"/>
</dbReference>
<name>A0AAN8A9S5_9SACH</name>
<comment type="caution">
    <text evidence="12">The sequence shown here is derived from an EMBL/GenBank/DDBJ whole genome shotgun (WGS) entry which is preliminary data.</text>
</comment>
<dbReference type="InterPro" id="IPR016167">
    <property type="entry name" value="FAD-bd_PCMH_sub1"/>
</dbReference>
<reference evidence="13" key="1">
    <citation type="submission" date="2023-07" db="EMBL/GenBank/DDBJ databases">
        <title>A draft genome of Kazachstania heterogenica Y-27499.</title>
        <authorList>
            <person name="Donic C."/>
            <person name="Kralova J.S."/>
            <person name="Fidel L."/>
            <person name="Ben-Dor S."/>
            <person name="Jung S."/>
        </authorList>
    </citation>
    <scope>NUCLEOTIDE SEQUENCE [LARGE SCALE GENOMIC DNA]</scope>
    <source>
        <strain evidence="13">Y27499</strain>
    </source>
</reference>
<dbReference type="NCBIfam" id="TIGR01678">
    <property type="entry name" value="FAD_lactone_ox"/>
    <property type="match status" value="1"/>
</dbReference>
<dbReference type="PANTHER" id="PTHR43762">
    <property type="entry name" value="L-GULONOLACTONE OXIDASE"/>
    <property type="match status" value="1"/>
</dbReference>
<evidence type="ECO:0000256" key="7">
    <source>
        <dbReference type="ARBA" id="ARBA00022827"/>
    </source>
</evidence>
<evidence type="ECO:0000256" key="10">
    <source>
        <dbReference type="RuleBase" id="RU367158"/>
    </source>
</evidence>
<protein>
    <recommendedName>
        <fullName evidence="5 10">D-arabinono-1,4-lactone oxidase</fullName>
        <shortName evidence="10">ALO</shortName>
        <ecNumber evidence="4 10">1.1.3.37</ecNumber>
    </recommendedName>
    <alternativeName>
        <fullName evidence="9 10">L-galactono-gamma-lactone oxidase</fullName>
    </alternativeName>
</protein>
<evidence type="ECO:0000256" key="8">
    <source>
        <dbReference type="ARBA" id="ARBA00023002"/>
    </source>
</evidence>
<comment type="cofactor">
    <cofactor evidence="1 10">
        <name>FAD</name>
        <dbReference type="ChEBI" id="CHEBI:57692"/>
    </cofactor>
</comment>
<evidence type="ECO:0000256" key="9">
    <source>
        <dbReference type="ARBA" id="ARBA00033418"/>
    </source>
</evidence>
<gene>
    <name evidence="12" type="ORF">RI543_000556</name>
</gene>
<evidence type="ECO:0000256" key="4">
    <source>
        <dbReference type="ARBA" id="ARBA00013136"/>
    </source>
</evidence>
<dbReference type="EMBL" id="JAWIZZ010000023">
    <property type="protein sequence ID" value="KAK5781905.1"/>
    <property type="molecule type" value="Genomic_DNA"/>
</dbReference>
<comment type="catalytic activity">
    <reaction evidence="10">
        <text>D-arabinono-1,4-lactone + O2 = dehydro-D-arabinono-1,4-lactone + H2O2 + H(+)</text>
        <dbReference type="Rhea" id="RHEA:23756"/>
        <dbReference type="ChEBI" id="CHEBI:15378"/>
        <dbReference type="ChEBI" id="CHEBI:15379"/>
        <dbReference type="ChEBI" id="CHEBI:16240"/>
        <dbReference type="ChEBI" id="CHEBI:16292"/>
        <dbReference type="ChEBI" id="CHEBI:58277"/>
        <dbReference type="EC" id="1.1.3.37"/>
    </reaction>
</comment>
<evidence type="ECO:0000259" key="11">
    <source>
        <dbReference type="PROSITE" id="PS51387"/>
    </source>
</evidence>
<dbReference type="InterPro" id="IPR006094">
    <property type="entry name" value="Oxid_FAD_bind_N"/>
</dbReference>
<dbReference type="InterPro" id="IPR030654">
    <property type="entry name" value="Sugar_lactone_oxidase"/>
</dbReference>
<dbReference type="Pfam" id="PF01565">
    <property type="entry name" value="FAD_binding_4"/>
    <property type="match status" value="1"/>
</dbReference>